<evidence type="ECO:0000256" key="3">
    <source>
        <dbReference type="ARBA" id="ARBA00023027"/>
    </source>
</evidence>
<dbReference type="GO" id="GO:0051287">
    <property type="term" value="F:NAD binding"/>
    <property type="evidence" value="ECO:0007669"/>
    <property type="project" value="InterPro"/>
</dbReference>
<keyword evidence="8" id="KW-1185">Reference proteome</keyword>
<dbReference type="FunFam" id="3.40.50.720:FF:000363">
    <property type="entry name" value="D-isomer specific 2-hydroxyacid dehydrogenase"/>
    <property type="match status" value="1"/>
</dbReference>
<gene>
    <name evidence="7" type="ORF">GCM10010978_31600</name>
</gene>
<dbReference type="SUPFAM" id="SSF52283">
    <property type="entry name" value="Formate/glycerate dehydrogenase catalytic domain-like"/>
    <property type="match status" value="1"/>
</dbReference>
<evidence type="ECO:0000259" key="6">
    <source>
        <dbReference type="Pfam" id="PF02826"/>
    </source>
</evidence>
<dbReference type="Proteomes" id="UP000602050">
    <property type="component" value="Unassembled WGS sequence"/>
</dbReference>
<evidence type="ECO:0000256" key="2">
    <source>
        <dbReference type="ARBA" id="ARBA00023002"/>
    </source>
</evidence>
<evidence type="ECO:0000313" key="8">
    <source>
        <dbReference type="Proteomes" id="UP000602050"/>
    </source>
</evidence>
<dbReference type="GO" id="GO:0016616">
    <property type="term" value="F:oxidoreductase activity, acting on the CH-OH group of donors, NAD or NADP as acceptor"/>
    <property type="evidence" value="ECO:0007669"/>
    <property type="project" value="InterPro"/>
</dbReference>
<dbReference type="PANTHER" id="PTHR43333">
    <property type="entry name" value="2-HACID_DH_C DOMAIN-CONTAINING PROTEIN"/>
    <property type="match status" value="1"/>
</dbReference>
<feature type="domain" description="D-isomer specific 2-hydroxyacid dehydrogenase catalytic" evidence="5">
    <location>
        <begin position="11"/>
        <end position="308"/>
    </location>
</feature>
<accession>A0A8J2TTQ9</accession>
<proteinExistence type="inferred from homology"/>
<dbReference type="AlphaFoldDB" id="A0A8J2TTQ9"/>
<comment type="caution">
    <text evidence="7">The sequence shown here is derived from an EMBL/GenBank/DDBJ whole genome shotgun (WGS) entry which is preliminary data.</text>
</comment>
<keyword evidence="3" id="KW-0520">NAD</keyword>
<dbReference type="Pfam" id="PF00389">
    <property type="entry name" value="2-Hacid_dh"/>
    <property type="match status" value="1"/>
</dbReference>
<dbReference type="Gene3D" id="3.40.50.720">
    <property type="entry name" value="NAD(P)-binding Rossmann-like Domain"/>
    <property type="match status" value="2"/>
</dbReference>
<evidence type="ECO:0000313" key="7">
    <source>
        <dbReference type="EMBL" id="GFZ90150.1"/>
    </source>
</evidence>
<dbReference type="PANTHER" id="PTHR43333:SF1">
    <property type="entry name" value="D-ISOMER SPECIFIC 2-HYDROXYACID DEHYDROGENASE NAD-BINDING DOMAIN-CONTAINING PROTEIN"/>
    <property type="match status" value="1"/>
</dbReference>
<dbReference type="InterPro" id="IPR036291">
    <property type="entry name" value="NAD(P)-bd_dom_sf"/>
</dbReference>
<dbReference type="Pfam" id="PF02826">
    <property type="entry name" value="2-Hacid_dh_C"/>
    <property type="match status" value="1"/>
</dbReference>
<dbReference type="InterPro" id="IPR006139">
    <property type="entry name" value="D-isomer_2_OHA_DH_cat_dom"/>
</dbReference>
<evidence type="ECO:0000259" key="5">
    <source>
        <dbReference type="Pfam" id="PF00389"/>
    </source>
</evidence>
<evidence type="ECO:0000256" key="1">
    <source>
        <dbReference type="ARBA" id="ARBA00005854"/>
    </source>
</evidence>
<evidence type="ECO:0000256" key="4">
    <source>
        <dbReference type="RuleBase" id="RU003719"/>
    </source>
</evidence>
<dbReference type="CDD" id="cd05300">
    <property type="entry name" value="2-Hacid_dh_1"/>
    <property type="match status" value="1"/>
</dbReference>
<reference evidence="7" key="2">
    <citation type="submission" date="2020-09" db="EMBL/GenBank/DDBJ databases">
        <authorList>
            <person name="Sun Q."/>
            <person name="Zhou Y."/>
        </authorList>
    </citation>
    <scope>NUCLEOTIDE SEQUENCE</scope>
    <source>
        <strain evidence="7">CGMCC 1.12360</strain>
    </source>
</reference>
<feature type="domain" description="D-isomer specific 2-hydroxyacid dehydrogenase NAD-binding" evidence="6">
    <location>
        <begin position="109"/>
        <end position="283"/>
    </location>
</feature>
<dbReference type="InterPro" id="IPR006140">
    <property type="entry name" value="D-isomer_DH_NAD-bd"/>
</dbReference>
<keyword evidence="2 4" id="KW-0560">Oxidoreductase</keyword>
<protein>
    <submittedName>
        <fullName evidence="7">2-hydroxyacid dehydrogenase</fullName>
    </submittedName>
</protein>
<organism evidence="7 8">
    <name type="scientific">Compostibacillus humi</name>
    <dbReference type="NCBI Taxonomy" id="1245525"/>
    <lineage>
        <taxon>Bacteria</taxon>
        <taxon>Bacillati</taxon>
        <taxon>Bacillota</taxon>
        <taxon>Bacilli</taxon>
        <taxon>Bacillales</taxon>
        <taxon>Bacillaceae</taxon>
        <taxon>Compostibacillus</taxon>
    </lineage>
</organism>
<dbReference type="EMBL" id="BMEV01000097">
    <property type="protein sequence ID" value="GFZ90150.1"/>
    <property type="molecule type" value="Genomic_DNA"/>
</dbReference>
<sequence length="321" mass="36853">MERKVGMIVFSAKLSAKHQQRLTHKFPDEQFVFCQSPEEAKQYASDAEIYVTYGGDVNETLIQQAPKLKWIAVLSAGVDGFPFSLLQQREIIVTNARGIHAIQMSEYAISMLLQVYRAEKKFIENERNHVWDKTIRIREITGKTMVIVGTGAIGQGVARIAKAFQMKTIGISRSGKEKEHFDEVYTIQSLKDKLQEADFVISVIPSTKETKEIFTYEEFQAMPEHAVFLNMGRGDAVNEEDLLKAIREREIDHAILDVFQHEPLPEDHPFWDEEHITVTPHVAGLSPEYMMRALDIFEKNLDVYLKGENDWVNLVDLTMEY</sequence>
<dbReference type="SUPFAM" id="SSF51735">
    <property type="entry name" value="NAD(P)-binding Rossmann-fold domains"/>
    <property type="match status" value="1"/>
</dbReference>
<name>A0A8J2TTQ9_9BACI</name>
<reference evidence="7" key="1">
    <citation type="journal article" date="2014" name="Int. J. Syst. Evol. Microbiol.">
        <title>Complete genome sequence of Corynebacterium casei LMG S-19264T (=DSM 44701T), isolated from a smear-ripened cheese.</title>
        <authorList>
            <consortium name="US DOE Joint Genome Institute (JGI-PGF)"/>
            <person name="Walter F."/>
            <person name="Albersmeier A."/>
            <person name="Kalinowski J."/>
            <person name="Ruckert C."/>
        </authorList>
    </citation>
    <scope>NUCLEOTIDE SEQUENCE</scope>
    <source>
        <strain evidence="7">CGMCC 1.12360</strain>
    </source>
</reference>
<comment type="similarity">
    <text evidence="1 4">Belongs to the D-isomer specific 2-hydroxyacid dehydrogenase family.</text>
</comment>